<keyword evidence="2" id="KW-1185">Reference proteome</keyword>
<gene>
    <name evidence="1" type="ORF">P167DRAFT_548431</name>
</gene>
<dbReference type="Proteomes" id="UP000277580">
    <property type="component" value="Unassembled WGS sequence"/>
</dbReference>
<evidence type="ECO:0000313" key="2">
    <source>
        <dbReference type="Proteomes" id="UP000277580"/>
    </source>
</evidence>
<name>A0A3N4KEX4_9PEZI</name>
<evidence type="ECO:0000313" key="1">
    <source>
        <dbReference type="EMBL" id="RPB09030.1"/>
    </source>
</evidence>
<proteinExistence type="predicted"/>
<dbReference type="AlphaFoldDB" id="A0A3N4KEX4"/>
<organism evidence="1 2">
    <name type="scientific">Morchella conica CCBAS932</name>
    <dbReference type="NCBI Taxonomy" id="1392247"/>
    <lineage>
        <taxon>Eukaryota</taxon>
        <taxon>Fungi</taxon>
        <taxon>Dikarya</taxon>
        <taxon>Ascomycota</taxon>
        <taxon>Pezizomycotina</taxon>
        <taxon>Pezizomycetes</taxon>
        <taxon>Pezizales</taxon>
        <taxon>Morchellaceae</taxon>
        <taxon>Morchella</taxon>
    </lineage>
</organism>
<reference evidence="1 2" key="1">
    <citation type="journal article" date="2018" name="Nat. Ecol. Evol.">
        <title>Pezizomycetes genomes reveal the molecular basis of ectomycorrhizal truffle lifestyle.</title>
        <authorList>
            <person name="Murat C."/>
            <person name="Payen T."/>
            <person name="Noel B."/>
            <person name="Kuo A."/>
            <person name="Morin E."/>
            <person name="Chen J."/>
            <person name="Kohler A."/>
            <person name="Krizsan K."/>
            <person name="Balestrini R."/>
            <person name="Da Silva C."/>
            <person name="Montanini B."/>
            <person name="Hainaut M."/>
            <person name="Levati E."/>
            <person name="Barry K.W."/>
            <person name="Belfiori B."/>
            <person name="Cichocki N."/>
            <person name="Clum A."/>
            <person name="Dockter R.B."/>
            <person name="Fauchery L."/>
            <person name="Guy J."/>
            <person name="Iotti M."/>
            <person name="Le Tacon F."/>
            <person name="Lindquist E.A."/>
            <person name="Lipzen A."/>
            <person name="Malagnac F."/>
            <person name="Mello A."/>
            <person name="Molinier V."/>
            <person name="Miyauchi S."/>
            <person name="Poulain J."/>
            <person name="Riccioni C."/>
            <person name="Rubini A."/>
            <person name="Sitrit Y."/>
            <person name="Splivallo R."/>
            <person name="Traeger S."/>
            <person name="Wang M."/>
            <person name="Zifcakova L."/>
            <person name="Wipf D."/>
            <person name="Zambonelli A."/>
            <person name="Paolocci F."/>
            <person name="Nowrousian M."/>
            <person name="Ottonello S."/>
            <person name="Baldrian P."/>
            <person name="Spatafora J.W."/>
            <person name="Henrissat B."/>
            <person name="Nagy L.G."/>
            <person name="Aury J.M."/>
            <person name="Wincker P."/>
            <person name="Grigoriev I.V."/>
            <person name="Bonfante P."/>
            <person name="Martin F.M."/>
        </authorList>
    </citation>
    <scope>NUCLEOTIDE SEQUENCE [LARGE SCALE GENOMIC DNA]</scope>
    <source>
        <strain evidence="1 2">CCBAS932</strain>
    </source>
</reference>
<protein>
    <submittedName>
        <fullName evidence="1">Uncharacterized protein</fullName>
    </submittedName>
</protein>
<dbReference type="EMBL" id="ML119156">
    <property type="protein sequence ID" value="RPB09030.1"/>
    <property type="molecule type" value="Genomic_DNA"/>
</dbReference>
<accession>A0A3N4KEX4</accession>
<sequence>MAMDGMGMGVGDFGRSVRDYRCQVRYGVWVWCERMGWWWMVVDGGGGKVVVVIYRWIRERQQQLNDHHKESCLLALLYLPTDLASYWPGGTYMVAISIDTVPHVAYRPGQGRAGHGQGRIGYGLQSQSLFLSPIEIDHQAPTTDRVGDFTSLHHRGPGAIKQQPHKPRLRSGYNLTPIGVTFLRFVSLFVNCAYLLSERAVVRCDLPVRFNCADGDLASNNSG</sequence>
<dbReference type="InParanoid" id="A0A3N4KEX4"/>